<reference evidence="9 10" key="1">
    <citation type="submission" date="2024-08" db="EMBL/GenBank/DDBJ databases">
        <title>Genome mining of Saccharopolyspora cebuensis PGLac3 from Nigerian medicinal plant.</title>
        <authorList>
            <person name="Ezeobiora C.E."/>
            <person name="Igbokwe N.H."/>
            <person name="Amin D.H."/>
            <person name="Mendie U.E."/>
        </authorList>
    </citation>
    <scope>NUCLEOTIDE SEQUENCE [LARGE SCALE GENOMIC DNA]</scope>
    <source>
        <strain evidence="9 10">PGLac3</strain>
    </source>
</reference>
<evidence type="ECO:0000256" key="5">
    <source>
        <dbReference type="ARBA" id="ARBA00022989"/>
    </source>
</evidence>
<proteinExistence type="predicted"/>
<keyword evidence="10" id="KW-1185">Reference proteome</keyword>
<dbReference type="EMBL" id="JBGEHV010000002">
    <property type="protein sequence ID" value="MEY8038191.1"/>
    <property type="molecule type" value="Genomic_DNA"/>
</dbReference>
<dbReference type="PANTHER" id="PTHR23513:SF11">
    <property type="entry name" value="STAPHYLOFERRIN A TRANSPORTER"/>
    <property type="match status" value="1"/>
</dbReference>
<evidence type="ECO:0000256" key="4">
    <source>
        <dbReference type="ARBA" id="ARBA00022692"/>
    </source>
</evidence>
<evidence type="ECO:0000259" key="8">
    <source>
        <dbReference type="PROSITE" id="PS50850"/>
    </source>
</evidence>
<feature type="transmembrane region" description="Helical" evidence="7">
    <location>
        <begin position="230"/>
        <end position="257"/>
    </location>
</feature>
<dbReference type="Proteomes" id="UP001564626">
    <property type="component" value="Unassembled WGS sequence"/>
</dbReference>
<dbReference type="InterPro" id="IPR036259">
    <property type="entry name" value="MFS_trans_sf"/>
</dbReference>
<keyword evidence="2" id="KW-0813">Transport</keyword>
<evidence type="ECO:0000256" key="3">
    <source>
        <dbReference type="ARBA" id="ARBA00022475"/>
    </source>
</evidence>
<sequence length="427" mass="44068">MTTPARRLPRALLPFRHRAYRRLAVSLFFSLFTSGLWAVAQVWEVIRIGGGPPELSAVGAAASAGTLVFGLVGGVLADRLPQKHILLGVHGVQAACFGAAAVLSLTGQTRLWHLVVIGFVGGMASAFYYPAYSAWIPALVAADDLMAVNGFEGALRPTVQQAAGPAVAGLIIGALSPGIALAAASCCALLATGILTTVPATPLRGTRGTAPRSAVADLLEGFRYVASTRWLLSSLLFAALMVLAVMGPLQVLLPFFIKDHLGGDASAHAGMMAAFGIGGAAGSAVMTSLRIPRRYLTATLGMWGLSCTSFALIAVSDRLLTVAIAAFVLGALFSAPMVIWGTLLQRLVPPHLLGRVSSLDFFVSIALMPLSLAIAGPVAALIGLTPTFLIAAAVPLLAALVTIVLARLPKEELAHPLTDPQPEPAAA</sequence>
<feature type="transmembrane region" description="Helical" evidence="7">
    <location>
        <begin position="295"/>
        <end position="313"/>
    </location>
</feature>
<evidence type="ECO:0000256" key="6">
    <source>
        <dbReference type="ARBA" id="ARBA00023136"/>
    </source>
</evidence>
<dbReference type="Gene3D" id="1.20.1250.20">
    <property type="entry name" value="MFS general substrate transporter like domains"/>
    <property type="match status" value="1"/>
</dbReference>
<dbReference type="Pfam" id="PF05977">
    <property type="entry name" value="MFS_3"/>
    <property type="match status" value="1"/>
</dbReference>
<comment type="subcellular location">
    <subcellularLocation>
        <location evidence="1">Cell membrane</location>
        <topology evidence="1">Multi-pass membrane protein</topology>
    </subcellularLocation>
</comment>
<dbReference type="PROSITE" id="PS50850">
    <property type="entry name" value="MFS"/>
    <property type="match status" value="1"/>
</dbReference>
<feature type="transmembrane region" description="Helical" evidence="7">
    <location>
        <begin position="111"/>
        <end position="129"/>
    </location>
</feature>
<evidence type="ECO:0000256" key="2">
    <source>
        <dbReference type="ARBA" id="ARBA00022448"/>
    </source>
</evidence>
<dbReference type="InterPro" id="IPR010290">
    <property type="entry name" value="TM_effector"/>
</dbReference>
<dbReference type="CDD" id="cd06173">
    <property type="entry name" value="MFS_MefA_like"/>
    <property type="match status" value="1"/>
</dbReference>
<organism evidence="9 10">
    <name type="scientific">Saccharopolyspora cebuensis</name>
    <dbReference type="NCBI Taxonomy" id="418759"/>
    <lineage>
        <taxon>Bacteria</taxon>
        <taxon>Bacillati</taxon>
        <taxon>Actinomycetota</taxon>
        <taxon>Actinomycetes</taxon>
        <taxon>Pseudonocardiales</taxon>
        <taxon>Pseudonocardiaceae</taxon>
        <taxon>Saccharopolyspora</taxon>
    </lineage>
</organism>
<dbReference type="SUPFAM" id="SSF103473">
    <property type="entry name" value="MFS general substrate transporter"/>
    <property type="match status" value="1"/>
</dbReference>
<keyword evidence="4 7" id="KW-0812">Transmembrane</keyword>
<feature type="transmembrane region" description="Helical" evidence="7">
    <location>
        <begin position="269"/>
        <end position="288"/>
    </location>
</feature>
<accession>A0ABV4CAP8</accession>
<feature type="transmembrane region" description="Helical" evidence="7">
    <location>
        <begin position="388"/>
        <end position="408"/>
    </location>
</feature>
<dbReference type="RefSeq" id="WP_345361000.1">
    <property type="nucleotide sequence ID" value="NZ_BAABII010000005.1"/>
</dbReference>
<name>A0ABV4CAP8_9PSEU</name>
<protein>
    <submittedName>
        <fullName evidence="9">MFS transporter</fullName>
    </submittedName>
</protein>
<feature type="domain" description="Major facilitator superfamily (MFS) profile" evidence="8">
    <location>
        <begin position="19"/>
        <end position="410"/>
    </location>
</feature>
<evidence type="ECO:0000256" key="1">
    <source>
        <dbReference type="ARBA" id="ARBA00004651"/>
    </source>
</evidence>
<feature type="transmembrane region" description="Helical" evidence="7">
    <location>
        <begin position="319"/>
        <end position="340"/>
    </location>
</feature>
<dbReference type="PANTHER" id="PTHR23513">
    <property type="entry name" value="INTEGRAL MEMBRANE EFFLUX PROTEIN-RELATED"/>
    <property type="match status" value="1"/>
</dbReference>
<keyword evidence="5 7" id="KW-1133">Transmembrane helix</keyword>
<comment type="caution">
    <text evidence="9">The sequence shown here is derived from an EMBL/GenBank/DDBJ whole genome shotgun (WGS) entry which is preliminary data.</text>
</comment>
<feature type="transmembrane region" description="Helical" evidence="7">
    <location>
        <begin position="55"/>
        <end position="77"/>
    </location>
</feature>
<keyword evidence="3" id="KW-1003">Cell membrane</keyword>
<evidence type="ECO:0000256" key="7">
    <source>
        <dbReference type="SAM" id="Phobius"/>
    </source>
</evidence>
<evidence type="ECO:0000313" key="10">
    <source>
        <dbReference type="Proteomes" id="UP001564626"/>
    </source>
</evidence>
<gene>
    <name evidence="9" type="ORF">AB8O55_02165</name>
</gene>
<evidence type="ECO:0000313" key="9">
    <source>
        <dbReference type="EMBL" id="MEY8038191.1"/>
    </source>
</evidence>
<feature type="transmembrane region" description="Helical" evidence="7">
    <location>
        <begin position="20"/>
        <end position="43"/>
    </location>
</feature>
<feature type="transmembrane region" description="Helical" evidence="7">
    <location>
        <begin position="361"/>
        <end position="382"/>
    </location>
</feature>
<dbReference type="InterPro" id="IPR020846">
    <property type="entry name" value="MFS_dom"/>
</dbReference>
<keyword evidence="6 7" id="KW-0472">Membrane</keyword>